<keyword evidence="3" id="KW-1185">Reference proteome</keyword>
<protein>
    <recommendedName>
        <fullName evidence="4">Lipoprotein</fullName>
    </recommendedName>
</protein>
<evidence type="ECO:0008006" key="4">
    <source>
        <dbReference type="Google" id="ProtNLM"/>
    </source>
</evidence>
<evidence type="ECO:0000313" key="2">
    <source>
        <dbReference type="EMBL" id="MBB2496574.1"/>
    </source>
</evidence>
<sequence length="131" mass="14366">MHHKLMTVLLLALLAGCAQPQLEQPKANGAYLVIEGAEAWAVLVSDGKRVEEHGRVLDVTHLPSQHSNIAASYVIDTPNCGKLQWLTERENGAEGEEVTRLTRKHDQQLRQPGCVIASGLSRTWTALDYSG</sequence>
<organism evidence="2 3">
    <name type="scientific">Aquipseudomonas ullengensis</name>
    <dbReference type="NCBI Taxonomy" id="2759166"/>
    <lineage>
        <taxon>Bacteria</taxon>
        <taxon>Pseudomonadati</taxon>
        <taxon>Pseudomonadota</taxon>
        <taxon>Gammaproteobacteria</taxon>
        <taxon>Pseudomonadales</taxon>
        <taxon>Pseudomonadaceae</taxon>
        <taxon>Aquipseudomonas</taxon>
    </lineage>
</organism>
<keyword evidence="1" id="KW-0732">Signal</keyword>
<evidence type="ECO:0000313" key="3">
    <source>
        <dbReference type="Proteomes" id="UP000542720"/>
    </source>
</evidence>
<reference evidence="2 3" key="1">
    <citation type="submission" date="2020-08" db="EMBL/GenBank/DDBJ databases">
        <authorList>
            <person name="Kim C.M."/>
        </authorList>
    </citation>
    <scope>NUCLEOTIDE SEQUENCE [LARGE SCALE GENOMIC DNA]</scope>
    <source>
        <strain evidence="2 3">UL070</strain>
    </source>
</reference>
<dbReference type="Proteomes" id="UP000542720">
    <property type="component" value="Unassembled WGS sequence"/>
</dbReference>
<gene>
    <name evidence="2" type="ORF">H3H51_16250</name>
</gene>
<name>A0A7W4QBD6_9GAMM</name>
<comment type="caution">
    <text evidence="2">The sequence shown here is derived from an EMBL/GenBank/DDBJ whole genome shotgun (WGS) entry which is preliminary data.</text>
</comment>
<feature type="signal peptide" evidence="1">
    <location>
        <begin position="1"/>
        <end position="20"/>
    </location>
</feature>
<accession>A0A7W4QBD6</accession>
<feature type="chain" id="PRO_5031081195" description="Lipoprotein" evidence="1">
    <location>
        <begin position="21"/>
        <end position="131"/>
    </location>
</feature>
<dbReference type="EMBL" id="JACJUD010000005">
    <property type="protein sequence ID" value="MBB2496574.1"/>
    <property type="molecule type" value="Genomic_DNA"/>
</dbReference>
<evidence type="ECO:0000256" key="1">
    <source>
        <dbReference type="SAM" id="SignalP"/>
    </source>
</evidence>
<dbReference type="RefSeq" id="WP_183090106.1">
    <property type="nucleotide sequence ID" value="NZ_JACJUD010000005.1"/>
</dbReference>
<dbReference type="AlphaFoldDB" id="A0A7W4QBD6"/>
<dbReference type="PROSITE" id="PS51257">
    <property type="entry name" value="PROKAR_LIPOPROTEIN"/>
    <property type="match status" value="1"/>
</dbReference>
<proteinExistence type="predicted"/>